<name>A0A0F9NWU2_9ZZZZ</name>
<keyword evidence="1" id="KW-0472">Membrane</keyword>
<dbReference type="InterPro" id="IPR049713">
    <property type="entry name" value="Pr6Pr-like"/>
</dbReference>
<keyword evidence="1" id="KW-0812">Transmembrane</keyword>
<comment type="caution">
    <text evidence="2">The sequence shown here is derived from an EMBL/GenBank/DDBJ whole genome shotgun (WGS) entry which is preliminary data.</text>
</comment>
<proteinExistence type="predicted"/>
<feature type="transmembrane region" description="Helical" evidence="1">
    <location>
        <begin position="143"/>
        <end position="162"/>
    </location>
</feature>
<accession>A0A0F9NWU2</accession>
<feature type="transmembrane region" description="Helical" evidence="1">
    <location>
        <begin position="182"/>
        <end position="206"/>
    </location>
</feature>
<feature type="transmembrane region" description="Helical" evidence="1">
    <location>
        <begin position="48"/>
        <end position="71"/>
    </location>
</feature>
<dbReference type="NCBIfam" id="NF038065">
    <property type="entry name" value="Pr6Pr"/>
    <property type="match status" value="1"/>
</dbReference>
<gene>
    <name evidence="2" type="ORF">LCGC14_0974440</name>
</gene>
<evidence type="ECO:0008006" key="3">
    <source>
        <dbReference type="Google" id="ProtNLM"/>
    </source>
</evidence>
<sequence length="216" mass="24834">MTDFDKDKYIYYFRIVLCVIGWISIILGLINVGINLNGNDAVAAYSNYFSYFTNQTNLMIDIWLTIAIIYANKENKPKILGSISHGAITLYITVTFLIFAIVLAPGYVPQGLAIYTNSVNHYILPIAFIGEWVITESKNKYEWLYDVYWISYPILYVIYSLIRGAVTDFYPYSFIDLTVISVIDLTVTIIVFVIFFLLLGAIYIFVNRTLNRRKNA</sequence>
<organism evidence="2">
    <name type="scientific">marine sediment metagenome</name>
    <dbReference type="NCBI Taxonomy" id="412755"/>
    <lineage>
        <taxon>unclassified sequences</taxon>
        <taxon>metagenomes</taxon>
        <taxon>ecological metagenomes</taxon>
    </lineage>
</organism>
<protein>
    <recommendedName>
        <fullName evidence="3">FAR-17a/AIG1-like protein</fullName>
    </recommendedName>
</protein>
<evidence type="ECO:0000313" key="2">
    <source>
        <dbReference type="EMBL" id="KKN16582.1"/>
    </source>
</evidence>
<feature type="transmembrane region" description="Helical" evidence="1">
    <location>
        <begin position="83"/>
        <end position="108"/>
    </location>
</feature>
<feature type="transmembrane region" description="Helical" evidence="1">
    <location>
        <begin position="12"/>
        <end position="36"/>
    </location>
</feature>
<reference evidence="2" key="1">
    <citation type="journal article" date="2015" name="Nature">
        <title>Complex archaea that bridge the gap between prokaryotes and eukaryotes.</title>
        <authorList>
            <person name="Spang A."/>
            <person name="Saw J.H."/>
            <person name="Jorgensen S.L."/>
            <person name="Zaremba-Niedzwiedzka K."/>
            <person name="Martijn J."/>
            <person name="Lind A.E."/>
            <person name="van Eijk R."/>
            <person name="Schleper C."/>
            <person name="Guy L."/>
            <person name="Ettema T.J."/>
        </authorList>
    </citation>
    <scope>NUCLEOTIDE SEQUENCE</scope>
</reference>
<dbReference type="EMBL" id="LAZR01003600">
    <property type="protein sequence ID" value="KKN16582.1"/>
    <property type="molecule type" value="Genomic_DNA"/>
</dbReference>
<dbReference type="AlphaFoldDB" id="A0A0F9NWU2"/>
<feature type="transmembrane region" description="Helical" evidence="1">
    <location>
        <begin position="114"/>
        <end position="134"/>
    </location>
</feature>
<keyword evidence="1" id="KW-1133">Transmembrane helix</keyword>
<evidence type="ECO:0000256" key="1">
    <source>
        <dbReference type="SAM" id="Phobius"/>
    </source>
</evidence>